<feature type="domain" description="C-JID" evidence="3">
    <location>
        <begin position="209"/>
        <end position="353"/>
    </location>
</feature>
<proteinExistence type="predicted"/>
<evidence type="ECO:0000313" key="5">
    <source>
        <dbReference type="Proteomes" id="UP001162972"/>
    </source>
</evidence>
<comment type="caution">
    <text evidence="4">The sequence shown here is derived from an EMBL/GenBank/DDBJ whole genome shotgun (WGS) entry which is preliminary data.</text>
</comment>
<organism evidence="4 5">
    <name type="scientific">Salix udensis</name>
    <dbReference type="NCBI Taxonomy" id="889485"/>
    <lineage>
        <taxon>Eukaryota</taxon>
        <taxon>Viridiplantae</taxon>
        <taxon>Streptophyta</taxon>
        <taxon>Embryophyta</taxon>
        <taxon>Tracheophyta</taxon>
        <taxon>Spermatophyta</taxon>
        <taxon>Magnoliopsida</taxon>
        <taxon>eudicotyledons</taxon>
        <taxon>Gunneridae</taxon>
        <taxon>Pentapetalae</taxon>
        <taxon>rosids</taxon>
        <taxon>fabids</taxon>
        <taxon>Malpighiales</taxon>
        <taxon>Salicaceae</taxon>
        <taxon>Saliceae</taxon>
        <taxon>Salix</taxon>
    </lineage>
</organism>
<gene>
    <name evidence="4" type="ORF">OIU84_027243</name>
</gene>
<keyword evidence="1" id="KW-0433">Leucine-rich repeat</keyword>
<dbReference type="EMBL" id="JAPFFJ010000007">
    <property type="protein sequence ID" value="KAJ6422249.1"/>
    <property type="molecule type" value="Genomic_DNA"/>
</dbReference>
<keyword evidence="2" id="KW-0677">Repeat</keyword>
<keyword evidence="5" id="KW-1185">Reference proteome</keyword>
<dbReference type="InterPro" id="IPR032675">
    <property type="entry name" value="LRR_dom_sf"/>
</dbReference>
<dbReference type="Proteomes" id="UP001162972">
    <property type="component" value="Chromosome 19"/>
</dbReference>
<dbReference type="SUPFAM" id="SSF52047">
    <property type="entry name" value="RNI-like"/>
    <property type="match status" value="1"/>
</dbReference>
<evidence type="ECO:0000313" key="4">
    <source>
        <dbReference type="EMBL" id="KAJ6422249.1"/>
    </source>
</evidence>
<evidence type="ECO:0000256" key="1">
    <source>
        <dbReference type="ARBA" id="ARBA00022614"/>
    </source>
</evidence>
<accession>A0AAD6PA66</accession>
<dbReference type="Gene3D" id="3.80.10.10">
    <property type="entry name" value="Ribonuclease Inhibitor"/>
    <property type="match status" value="1"/>
</dbReference>
<protein>
    <recommendedName>
        <fullName evidence="3">C-JID domain-containing protein</fullName>
    </recommendedName>
</protein>
<dbReference type="PANTHER" id="PTHR47186:SF3">
    <property type="entry name" value="OS09G0267800 PROTEIN"/>
    <property type="match status" value="1"/>
</dbReference>
<sequence length="370" mass="41431">MSPSFRTYQRIQVEEFPSSVGHLWRISSLDLSNCGRLKNLPSTIHKLACLEKLNLSGCSTITEFPNVSCSIKELYLDGTAIEEIPSSIECCYKLVELHLRNCTKFEILPGSICKLKSLEKLNLSGCSQFQTFPGVLETMHSLRSLRTVPSSSFIVDGNIFEFIFTNCLKLGEIAHNNIMAYALLKIQLYAKRLYSEISSVAAGVSSFCFPGCKVPAWFLQQNSAASVTIQLLSGCASSELLGFVLCTVVAFEPSYDASGGFQVKCTYHFKNGHADPCILHCYFASCYGSLHERSVQSDHLFFGYDPCLNATKDFWYGKYSEVSVEFSVEDMDNNPLQRCHVSKCGVRELYTQAESYCDFILPDRENQEMP</sequence>
<evidence type="ECO:0000256" key="2">
    <source>
        <dbReference type="ARBA" id="ARBA00022737"/>
    </source>
</evidence>
<evidence type="ECO:0000259" key="3">
    <source>
        <dbReference type="Pfam" id="PF20160"/>
    </source>
</evidence>
<dbReference type="InterPro" id="IPR045344">
    <property type="entry name" value="C-JID"/>
</dbReference>
<dbReference type="Pfam" id="PF20160">
    <property type="entry name" value="C-JID"/>
    <property type="match status" value="1"/>
</dbReference>
<dbReference type="PANTHER" id="PTHR47186">
    <property type="entry name" value="LEUCINE-RICH REPEAT-CONTAINING PROTEIN 57"/>
    <property type="match status" value="1"/>
</dbReference>
<name>A0AAD6PA66_9ROSI</name>
<reference evidence="4 5" key="1">
    <citation type="journal article" date="2023" name="Int. J. Mol. Sci.">
        <title>De Novo Assembly and Annotation of 11 Diverse Shrub Willow (Salix) Genomes Reveals Novel Gene Organization in Sex-Linked Regions.</title>
        <authorList>
            <person name="Hyden B."/>
            <person name="Feng K."/>
            <person name="Yates T.B."/>
            <person name="Jawdy S."/>
            <person name="Cereghino C."/>
            <person name="Smart L.B."/>
            <person name="Muchero W."/>
        </authorList>
    </citation>
    <scope>NUCLEOTIDE SEQUENCE [LARGE SCALE GENOMIC DNA]</scope>
    <source>
        <tissue evidence="4">Shoot tip</tissue>
    </source>
</reference>
<dbReference type="AlphaFoldDB" id="A0AAD6PA66"/>